<evidence type="ECO:0000313" key="1">
    <source>
        <dbReference type="EMBL" id="SFG92541.1"/>
    </source>
</evidence>
<dbReference type="RefSeq" id="WP_091973198.1">
    <property type="nucleotide sequence ID" value="NZ_FOPM01000017.1"/>
</dbReference>
<organism evidence="1 2">
    <name type="scientific">Methylobacterium gossipiicola</name>
    <dbReference type="NCBI Taxonomy" id="582675"/>
    <lineage>
        <taxon>Bacteria</taxon>
        <taxon>Pseudomonadati</taxon>
        <taxon>Pseudomonadota</taxon>
        <taxon>Alphaproteobacteria</taxon>
        <taxon>Hyphomicrobiales</taxon>
        <taxon>Methylobacteriaceae</taxon>
        <taxon>Methylobacterium</taxon>
    </lineage>
</organism>
<accession>A0A1I2VZ16</accession>
<dbReference type="OrthoDB" id="7066992at2"/>
<evidence type="ECO:0008006" key="3">
    <source>
        <dbReference type="Google" id="ProtNLM"/>
    </source>
</evidence>
<sequence>MPIPREKLALYPGGSIRSKAWRDGVRRPILARAGNCCEGTPQRPHCRAENGQPHPETGSRVVLTIAHMDQDLVDHGAENLRALCQLCHNRWDQTARTRSAIATRARRLGEGTLDLFCEASP</sequence>
<reference evidence="2" key="1">
    <citation type="submission" date="2016-10" db="EMBL/GenBank/DDBJ databases">
        <authorList>
            <person name="Varghese N."/>
            <person name="Submissions S."/>
        </authorList>
    </citation>
    <scope>NUCLEOTIDE SEQUENCE [LARGE SCALE GENOMIC DNA]</scope>
    <source>
        <strain evidence="2">Gh-105</strain>
    </source>
</reference>
<proteinExistence type="predicted"/>
<dbReference type="STRING" id="582675.SAMN05192565_11766"/>
<dbReference type="AlphaFoldDB" id="A0A1I2VZ16"/>
<gene>
    <name evidence="1" type="ORF">SAMN05192565_11766</name>
</gene>
<name>A0A1I2VZ16_9HYPH</name>
<dbReference type="EMBL" id="FOPM01000017">
    <property type="protein sequence ID" value="SFG92541.1"/>
    <property type="molecule type" value="Genomic_DNA"/>
</dbReference>
<keyword evidence="2" id="KW-1185">Reference proteome</keyword>
<protein>
    <recommendedName>
        <fullName evidence="3">HNH endonuclease</fullName>
    </recommendedName>
</protein>
<dbReference type="Proteomes" id="UP000199229">
    <property type="component" value="Unassembled WGS sequence"/>
</dbReference>
<evidence type="ECO:0000313" key="2">
    <source>
        <dbReference type="Proteomes" id="UP000199229"/>
    </source>
</evidence>